<gene>
    <name evidence="3" type="ORF">RCL2_000998300</name>
</gene>
<keyword evidence="1" id="KW-1133">Transmembrane helix</keyword>
<dbReference type="PANTHER" id="PTHR14969">
    <property type="entry name" value="SPHINGOSINE-1-PHOSPHATE PHOSPHOHYDROLASE"/>
    <property type="match status" value="1"/>
</dbReference>
<feature type="transmembrane region" description="Helical" evidence="1">
    <location>
        <begin position="129"/>
        <end position="148"/>
    </location>
</feature>
<dbReference type="EMBL" id="BLAL01000062">
    <property type="protein sequence ID" value="GES82799.1"/>
    <property type="molecule type" value="Genomic_DNA"/>
</dbReference>
<accession>A0A8H3LC05</accession>
<dbReference type="SMART" id="SM00014">
    <property type="entry name" value="acidPPc"/>
    <property type="match status" value="1"/>
</dbReference>
<dbReference type="Gene3D" id="1.20.144.10">
    <property type="entry name" value="Phosphatidic acid phosphatase type 2/haloperoxidase"/>
    <property type="match status" value="1"/>
</dbReference>
<dbReference type="AlphaFoldDB" id="A0A8H3LC05"/>
<feature type="transmembrane region" description="Helical" evidence="1">
    <location>
        <begin position="72"/>
        <end position="92"/>
    </location>
</feature>
<dbReference type="GO" id="GO:0042392">
    <property type="term" value="F:sphingosine-1-phosphate phosphatase activity"/>
    <property type="evidence" value="ECO:0007669"/>
    <property type="project" value="TreeGrafter"/>
</dbReference>
<protein>
    <submittedName>
        <fullName evidence="3">PAP2-domain-containing protein</fullName>
    </submittedName>
</protein>
<evidence type="ECO:0000313" key="3">
    <source>
        <dbReference type="EMBL" id="GES82799.1"/>
    </source>
</evidence>
<dbReference type="Proteomes" id="UP000615446">
    <property type="component" value="Unassembled WGS sequence"/>
</dbReference>
<evidence type="ECO:0000259" key="2">
    <source>
        <dbReference type="SMART" id="SM00014"/>
    </source>
</evidence>
<sequence length="188" mass="21751">MPKDICCIQLESLLSYIRTFHAVFTIAGGIFTKIIVNILKQIIRQPRPYHVTITTSQSITIRQRKSYGMPSSHSAIIIYFATFISLQLFNITTTSSPSIKLLSFLLVFIIALLVLWSRIELGHHTTAQVLMGMLLGTIIAVFWNNLWVNYWMSFLHELKLDGKLRYDELEIMWKLTDKFIKVRGLVEE</sequence>
<dbReference type="UniPathway" id="UPA00378"/>
<dbReference type="InterPro" id="IPR000326">
    <property type="entry name" value="PAP2/HPO"/>
</dbReference>
<keyword evidence="1" id="KW-0812">Transmembrane</keyword>
<dbReference type="InterPro" id="IPR036938">
    <property type="entry name" value="PAP2/HPO_sf"/>
</dbReference>
<reference evidence="3" key="1">
    <citation type="submission" date="2019-10" db="EMBL/GenBank/DDBJ databases">
        <title>Conservation and host-specific expression of non-tandemly repeated heterogenous ribosome RNA gene in arbuscular mycorrhizal fungi.</title>
        <authorList>
            <person name="Maeda T."/>
            <person name="Kobayashi Y."/>
            <person name="Nakagawa T."/>
            <person name="Ezawa T."/>
            <person name="Yamaguchi K."/>
            <person name="Bino T."/>
            <person name="Nishimoto Y."/>
            <person name="Shigenobu S."/>
            <person name="Kawaguchi M."/>
        </authorList>
    </citation>
    <scope>NUCLEOTIDE SEQUENCE</scope>
    <source>
        <strain evidence="3">HR1</strain>
    </source>
</reference>
<comment type="caution">
    <text evidence="3">The sequence shown here is derived from an EMBL/GenBank/DDBJ whole genome shotgun (WGS) entry which is preliminary data.</text>
</comment>
<proteinExistence type="predicted"/>
<dbReference type="Pfam" id="PF01569">
    <property type="entry name" value="PAP2"/>
    <property type="match status" value="1"/>
</dbReference>
<keyword evidence="1" id="KW-0472">Membrane</keyword>
<dbReference type="OrthoDB" id="302705at2759"/>
<evidence type="ECO:0000256" key="1">
    <source>
        <dbReference type="SAM" id="Phobius"/>
    </source>
</evidence>
<name>A0A8H3LC05_9GLOM</name>
<feature type="transmembrane region" description="Helical" evidence="1">
    <location>
        <begin position="98"/>
        <end position="117"/>
    </location>
</feature>
<feature type="transmembrane region" description="Helical" evidence="1">
    <location>
        <begin position="20"/>
        <end position="39"/>
    </location>
</feature>
<feature type="domain" description="Phosphatidic acid phosphatase type 2/haloperoxidase" evidence="2">
    <location>
        <begin position="22"/>
        <end position="144"/>
    </location>
</feature>
<dbReference type="PANTHER" id="PTHR14969:SF13">
    <property type="entry name" value="AT30094P"/>
    <property type="match status" value="1"/>
</dbReference>
<organism evidence="3 4">
    <name type="scientific">Rhizophagus clarus</name>
    <dbReference type="NCBI Taxonomy" id="94130"/>
    <lineage>
        <taxon>Eukaryota</taxon>
        <taxon>Fungi</taxon>
        <taxon>Fungi incertae sedis</taxon>
        <taxon>Mucoromycota</taxon>
        <taxon>Glomeromycotina</taxon>
        <taxon>Glomeromycetes</taxon>
        <taxon>Glomerales</taxon>
        <taxon>Glomeraceae</taxon>
        <taxon>Rhizophagus</taxon>
    </lineage>
</organism>
<evidence type="ECO:0000313" key="4">
    <source>
        <dbReference type="Proteomes" id="UP000615446"/>
    </source>
</evidence>
<dbReference type="SUPFAM" id="SSF48317">
    <property type="entry name" value="Acid phosphatase/Vanadium-dependent haloperoxidase"/>
    <property type="match status" value="1"/>
</dbReference>